<name>A0A0S4J2G2_BODSA</name>
<dbReference type="OMA" id="PQTQWHV"/>
<dbReference type="AlphaFoldDB" id="A0A0S4J2G2"/>
<dbReference type="VEuPathDB" id="TriTrypDB:BSAL_75880"/>
<feature type="region of interest" description="Disordered" evidence="1">
    <location>
        <begin position="187"/>
        <end position="225"/>
    </location>
</feature>
<feature type="compositionally biased region" description="Low complexity" evidence="1">
    <location>
        <begin position="118"/>
        <end position="138"/>
    </location>
</feature>
<dbReference type="InterPro" id="IPR040747">
    <property type="entry name" value="BILBO1_N"/>
</dbReference>
<proteinExistence type="predicted"/>
<dbReference type="Pfam" id="PF18281">
    <property type="entry name" value="BILBO1_N"/>
    <property type="match status" value="1"/>
</dbReference>
<evidence type="ECO:0000313" key="3">
    <source>
        <dbReference type="EMBL" id="CUG21266.1"/>
    </source>
</evidence>
<accession>A0A0S4J2G2</accession>
<gene>
    <name evidence="3" type="ORF">BSAL_75880</name>
</gene>
<evidence type="ECO:0000256" key="1">
    <source>
        <dbReference type="SAM" id="MobiDB-lite"/>
    </source>
</evidence>
<feature type="compositionally biased region" description="Basic and acidic residues" evidence="1">
    <location>
        <begin position="201"/>
        <end position="225"/>
    </location>
</feature>
<dbReference type="Gene3D" id="3.10.20.650">
    <property type="match status" value="1"/>
</dbReference>
<protein>
    <recommendedName>
        <fullName evidence="2">BILBO1 N-terminal domain-containing protein</fullName>
    </recommendedName>
</protein>
<feature type="region of interest" description="Disordered" evidence="1">
    <location>
        <begin position="96"/>
        <end position="173"/>
    </location>
</feature>
<evidence type="ECO:0000259" key="2">
    <source>
        <dbReference type="Pfam" id="PF18281"/>
    </source>
</evidence>
<reference evidence="4" key="1">
    <citation type="submission" date="2015-09" db="EMBL/GenBank/DDBJ databases">
        <authorList>
            <consortium name="Pathogen Informatics"/>
        </authorList>
    </citation>
    <scope>NUCLEOTIDE SEQUENCE [LARGE SCALE GENOMIC DNA]</scope>
    <source>
        <strain evidence="4">Lake Konstanz</strain>
    </source>
</reference>
<keyword evidence="4" id="KW-1185">Reference proteome</keyword>
<sequence>MYFLLVCADLYGEKLNLEITFPTMPTIGELQRKIIEVYNNEANVKRPQGYPAVEFSIARLQIYDDVMLKWTDLVACTQLHEYDQLYAFQPQSPWHIDVQKDLPPPRPPTSTARGGYDASFSSNAYQQQSYNNSYSQPAASPVPATPGHGPVYQVANKGGSPQTVQRLEDQRRREAALQAELQRMHEETARLEAQAAAEAEEERRRQAEEADRHLRQKEEDMRRQREALLRAEEEYRRMHEEAQYRHQTTRR</sequence>
<dbReference type="EMBL" id="CYKH01000700">
    <property type="protein sequence ID" value="CUG21266.1"/>
    <property type="molecule type" value="Genomic_DNA"/>
</dbReference>
<organism evidence="3 4">
    <name type="scientific">Bodo saltans</name>
    <name type="common">Flagellated protozoan</name>
    <dbReference type="NCBI Taxonomy" id="75058"/>
    <lineage>
        <taxon>Eukaryota</taxon>
        <taxon>Discoba</taxon>
        <taxon>Euglenozoa</taxon>
        <taxon>Kinetoplastea</taxon>
        <taxon>Metakinetoplastina</taxon>
        <taxon>Eubodonida</taxon>
        <taxon>Bodonidae</taxon>
        <taxon>Bodo</taxon>
    </lineage>
</organism>
<dbReference type="OrthoDB" id="266553at2759"/>
<feature type="domain" description="BILBO1 N-terminal" evidence="2">
    <location>
        <begin position="13"/>
        <end position="91"/>
    </location>
</feature>
<dbReference type="Proteomes" id="UP000051952">
    <property type="component" value="Unassembled WGS sequence"/>
</dbReference>
<evidence type="ECO:0000313" key="4">
    <source>
        <dbReference type="Proteomes" id="UP000051952"/>
    </source>
</evidence>